<dbReference type="AlphaFoldDB" id="A0AAX4HLC1"/>
<gene>
    <name evidence="3" type="ORF">SOO65_15595</name>
</gene>
<evidence type="ECO:0000313" key="4">
    <source>
        <dbReference type="Proteomes" id="UP001324634"/>
    </source>
</evidence>
<feature type="region of interest" description="Disordered" evidence="1">
    <location>
        <begin position="24"/>
        <end position="107"/>
    </location>
</feature>
<keyword evidence="4" id="KW-1185">Reference proteome</keyword>
<dbReference type="RefSeq" id="WP_321392277.1">
    <property type="nucleotide sequence ID" value="NZ_CP139487.1"/>
</dbReference>
<protein>
    <submittedName>
        <fullName evidence="3">Uncharacterized protein</fullName>
    </submittedName>
</protein>
<accession>A0AAX4HLC1</accession>
<evidence type="ECO:0000256" key="1">
    <source>
        <dbReference type="SAM" id="MobiDB-lite"/>
    </source>
</evidence>
<dbReference type="PROSITE" id="PS51257">
    <property type="entry name" value="PROKAR_LIPOPROTEIN"/>
    <property type="match status" value="1"/>
</dbReference>
<evidence type="ECO:0000256" key="2">
    <source>
        <dbReference type="SAM" id="SignalP"/>
    </source>
</evidence>
<feature type="compositionally biased region" description="Gly residues" evidence="1">
    <location>
        <begin position="68"/>
        <end position="104"/>
    </location>
</feature>
<feature type="compositionally biased region" description="Polar residues" evidence="1">
    <location>
        <begin position="25"/>
        <end position="47"/>
    </location>
</feature>
<organism evidence="3 4">
    <name type="scientific">Peredibacter starrii</name>
    <dbReference type="NCBI Taxonomy" id="28202"/>
    <lineage>
        <taxon>Bacteria</taxon>
        <taxon>Pseudomonadati</taxon>
        <taxon>Bdellovibrionota</taxon>
        <taxon>Bacteriovoracia</taxon>
        <taxon>Bacteriovoracales</taxon>
        <taxon>Bacteriovoracaceae</taxon>
        <taxon>Peredibacter</taxon>
    </lineage>
</organism>
<keyword evidence="2" id="KW-0732">Signal</keyword>
<dbReference type="Proteomes" id="UP001324634">
    <property type="component" value="Chromosome"/>
</dbReference>
<feature type="chain" id="PRO_5043825273" evidence="2">
    <location>
        <begin position="17"/>
        <end position="273"/>
    </location>
</feature>
<reference evidence="3 4" key="1">
    <citation type="submission" date="2023-11" db="EMBL/GenBank/DDBJ databases">
        <title>Peredibacter starrii A3.12.</title>
        <authorList>
            <person name="Mitchell R.J."/>
        </authorList>
    </citation>
    <scope>NUCLEOTIDE SEQUENCE [LARGE SCALE GENOMIC DNA]</scope>
    <source>
        <strain evidence="3 4">A3.12</strain>
    </source>
</reference>
<dbReference type="KEGG" id="psti:SOO65_15595"/>
<proteinExistence type="predicted"/>
<evidence type="ECO:0000313" key="3">
    <source>
        <dbReference type="EMBL" id="WPU64117.1"/>
    </source>
</evidence>
<sequence>MSKIWALLFLSLFLVACNKDDGSGSDCTDTAQAEETGSTDCTVTQPPVTGETTGSTDGGTTGSTTGTTTGGGTTGSTTGGTTGSTTGGTTGSTTGGSTTGGTTGGLPTEAYTFDTDILFVNTTSTQQAKFDKAIEMIKAVVATEEFRSRVLNHTYNGKKTFVDNGGFTNAQIYQKILEAAEKLFPEKNNTMNMEVELYYAATTTVGYTYANSKRIWVNTKYFNTNSTGGVAANLFHEWLHKIGFGHATSYSTSRDYSVPYAIGRMISSIGNSL</sequence>
<name>A0AAX4HLC1_9BACT</name>
<feature type="signal peptide" evidence="2">
    <location>
        <begin position="1"/>
        <end position="16"/>
    </location>
</feature>
<dbReference type="EMBL" id="CP139487">
    <property type="protein sequence ID" value="WPU64117.1"/>
    <property type="molecule type" value="Genomic_DNA"/>
</dbReference>